<protein>
    <recommendedName>
        <fullName evidence="3">Cytosolic protein</fullName>
    </recommendedName>
</protein>
<evidence type="ECO:0008006" key="3">
    <source>
        <dbReference type="Google" id="ProtNLM"/>
    </source>
</evidence>
<evidence type="ECO:0000313" key="1">
    <source>
        <dbReference type="EMBL" id="BEQ16456.1"/>
    </source>
</evidence>
<name>A0AAU9EH41_9BACT</name>
<dbReference type="RefSeq" id="WP_338602291.1">
    <property type="nucleotide sequence ID" value="NZ_AP028679.1"/>
</dbReference>
<accession>A0AAU9EH41</accession>
<keyword evidence="2" id="KW-1185">Reference proteome</keyword>
<proteinExistence type="predicted"/>
<dbReference type="KEGG" id="dmp:FAK_35220"/>
<dbReference type="EMBL" id="AP028679">
    <property type="protein sequence ID" value="BEQ16456.1"/>
    <property type="molecule type" value="Genomic_DNA"/>
</dbReference>
<dbReference type="Proteomes" id="UP001366166">
    <property type="component" value="Chromosome"/>
</dbReference>
<dbReference type="AlphaFoldDB" id="A0AAU9EH41"/>
<dbReference type="Pfam" id="PF19620">
    <property type="entry name" value="DUF6125"/>
    <property type="match status" value="2"/>
</dbReference>
<reference evidence="2" key="1">
    <citation type="journal article" date="2023" name="Arch. Microbiol.">
        <title>Desulfoferula mesophilus gen. nov. sp. nov., a mesophilic sulfate-reducing bacterium isolated from a brackish lake sediment.</title>
        <authorList>
            <person name="Watanabe T."/>
            <person name="Yabe T."/>
            <person name="Tsuji J.M."/>
            <person name="Fukui M."/>
        </authorList>
    </citation>
    <scope>NUCLEOTIDE SEQUENCE [LARGE SCALE GENOMIC DNA]</scope>
    <source>
        <strain evidence="2">12FAK</strain>
    </source>
</reference>
<sequence length="249" mass="28361">MAHPSPQIDDLDQEQLVRFVLETFHRNLIHYGLWFREVEHQNGLESALAADQEVFEACLAFQMGRLGKILGFEVDEKGVPLKLKNLSREELIDLARASGANWLVTDGVWFQTVEKSHGMDAAKRANDLCWSRLSPHEAFYIKRVLGLGERPGLAGLKAALGLRNYTMVNRQSMHDVDEHSFIFRMNDCRVQSARKRRGLADYPCRSAGLVEYPTFASSIDPRIVTECVGCPPDPHPEEWYCAWKFTLVE</sequence>
<evidence type="ECO:0000313" key="2">
    <source>
        <dbReference type="Proteomes" id="UP001366166"/>
    </source>
</evidence>
<organism evidence="1 2">
    <name type="scientific">Desulfoferula mesophila</name>
    <dbReference type="NCBI Taxonomy" id="3058419"/>
    <lineage>
        <taxon>Bacteria</taxon>
        <taxon>Pseudomonadati</taxon>
        <taxon>Thermodesulfobacteriota</taxon>
        <taxon>Desulfarculia</taxon>
        <taxon>Desulfarculales</taxon>
        <taxon>Desulfarculaceae</taxon>
        <taxon>Desulfoferula</taxon>
    </lineage>
</organism>
<gene>
    <name evidence="1" type="ORF">FAK_35220</name>
</gene>